<evidence type="ECO:0000256" key="1">
    <source>
        <dbReference type="ARBA" id="ARBA00007017"/>
    </source>
</evidence>
<dbReference type="GO" id="GO:0034398">
    <property type="term" value="P:telomere tethering at nuclear periphery"/>
    <property type="evidence" value="ECO:0007669"/>
    <property type="project" value="EnsemblFungi"/>
</dbReference>
<proteinExistence type="inferred from homology"/>
<dbReference type="GO" id="GO:0006260">
    <property type="term" value="P:DNA replication"/>
    <property type="evidence" value="ECO:0007669"/>
    <property type="project" value="UniProtKB-KW"/>
</dbReference>
<accession>G0VDB3</accession>
<dbReference type="OrthoDB" id="276989at2759"/>
<dbReference type="GO" id="GO:0000775">
    <property type="term" value="C:chromosome, centromeric region"/>
    <property type="evidence" value="ECO:0007669"/>
    <property type="project" value="TreeGrafter"/>
</dbReference>
<dbReference type="GO" id="GO:0000785">
    <property type="term" value="C:chromatin"/>
    <property type="evidence" value="ECO:0007669"/>
    <property type="project" value="TreeGrafter"/>
</dbReference>
<organism evidence="3 4">
    <name type="scientific">Naumovozyma castellii</name>
    <name type="common">Yeast</name>
    <name type="synonym">Saccharomyces castellii</name>
    <dbReference type="NCBI Taxonomy" id="27288"/>
    <lineage>
        <taxon>Eukaryota</taxon>
        <taxon>Fungi</taxon>
        <taxon>Dikarya</taxon>
        <taxon>Ascomycota</taxon>
        <taxon>Saccharomycotina</taxon>
        <taxon>Saccharomycetes</taxon>
        <taxon>Saccharomycetales</taxon>
        <taxon>Saccharomycetaceae</taxon>
        <taxon>Naumovozyma</taxon>
    </lineage>
</organism>
<dbReference type="GO" id="GO:0031390">
    <property type="term" value="C:Ctf18 RFC-like complex"/>
    <property type="evidence" value="ECO:0007669"/>
    <property type="project" value="EnsemblFungi"/>
</dbReference>
<dbReference type="STRING" id="1064592.G0VDB3"/>
<dbReference type="GeneID" id="96903056"/>
<dbReference type="eggNOG" id="KOG0798">
    <property type="taxonomic scope" value="Eukaryota"/>
</dbReference>
<dbReference type="AlphaFoldDB" id="G0VDB3"/>
<evidence type="ECO:0000313" key="4">
    <source>
        <dbReference type="Proteomes" id="UP000001640"/>
    </source>
</evidence>
<name>G0VDB3_NAUCA</name>
<dbReference type="HOGENOM" id="CLU_034504_0_0_1"/>
<dbReference type="GO" id="GO:0035753">
    <property type="term" value="P:maintenance of DNA trinucleotide repeats"/>
    <property type="evidence" value="ECO:0007669"/>
    <property type="project" value="EnsemblFungi"/>
</dbReference>
<gene>
    <name evidence="3" type="primary">NCAS0C04850</name>
    <name evidence="3" type="ordered locus">NCAS_0C04850</name>
</gene>
<sequence>MGMQLKKRKMSIELYSAVGLDDSYKLLQLTPDLVKILKEGSDNVLQFKSLSGDDKAEVVLCSRDKTWLVKQKNHSNTVLLMRGEEAEANKLVAFARTTFEYETRASHGELNLESIPIYDGDEVFPRDRSKIKIKNMDELLENSACSELECETQWHTLGGCEVNGCLCLLSSGFLSKALHVTLMSVMAENLNSDSLALAETSQAVSKDMDGSFNPYTREVVKTVLNRFGTLQEGSWRLNHAEIAQWYGIQALKKYVSQRSMALDEFLIRWKALFPPFFPCELDIDMLRGWHLKRGDGEAVQVQYVSRATLPPGARDRFAALFQLQSEWLLEDIAPFVSELNHRGLKLESFITKYARRRRAGNGRVIVSGR</sequence>
<dbReference type="PANTHER" id="PTHR13395:SF6">
    <property type="entry name" value="SISTER CHROMATID COHESION PROTEIN DCC1"/>
    <property type="match status" value="1"/>
</dbReference>
<dbReference type="GO" id="GO:0034088">
    <property type="term" value="P:maintenance of mitotic sister chromatid cohesion"/>
    <property type="evidence" value="ECO:0007669"/>
    <property type="project" value="TreeGrafter"/>
</dbReference>
<protein>
    <recommendedName>
        <fullName evidence="5">Sister chromatid cohesion protein DCC1</fullName>
    </recommendedName>
</protein>
<dbReference type="EMBL" id="HE576754">
    <property type="protein sequence ID" value="CCC69475.1"/>
    <property type="molecule type" value="Genomic_DNA"/>
</dbReference>
<evidence type="ECO:0008006" key="5">
    <source>
        <dbReference type="Google" id="ProtNLM"/>
    </source>
</evidence>
<reference evidence="3 4" key="1">
    <citation type="journal article" date="2011" name="Proc. Natl. Acad. Sci. U.S.A.">
        <title>Evolutionary erosion of yeast sex chromosomes by mating-type switching accidents.</title>
        <authorList>
            <person name="Gordon J.L."/>
            <person name="Armisen D."/>
            <person name="Proux-Wera E."/>
            <person name="Oheigeartaigh S.S."/>
            <person name="Byrne K.P."/>
            <person name="Wolfe K.H."/>
        </authorList>
    </citation>
    <scope>NUCLEOTIDE SEQUENCE [LARGE SCALE GENOMIC DNA]</scope>
    <source>
        <strain evidence="4">ATCC 76901 / BCRC 22586 / CBS 4309 / NBRC 1992 / NRRL Y-12630</strain>
    </source>
</reference>
<dbReference type="RefSeq" id="XP_003675839.1">
    <property type="nucleotide sequence ID" value="XM_003675791.1"/>
</dbReference>
<keyword evidence="2" id="KW-0235">DNA replication</keyword>
<dbReference type="Pfam" id="PF09724">
    <property type="entry name" value="Dcc1"/>
    <property type="match status" value="1"/>
</dbReference>
<dbReference type="KEGG" id="ncs:NCAS_0C04850"/>
<comment type="similarity">
    <text evidence="1">Belongs to the DCC1 family.</text>
</comment>
<dbReference type="PANTHER" id="PTHR13395">
    <property type="entry name" value="SISTER CHROMATID COHESION PROTEIN DCC1-RELATED"/>
    <property type="match status" value="1"/>
</dbReference>
<dbReference type="InParanoid" id="G0VDB3"/>
<dbReference type="InterPro" id="IPR019128">
    <property type="entry name" value="Dcc1"/>
</dbReference>
<dbReference type="OMA" id="DSESWPF"/>
<keyword evidence="4" id="KW-1185">Reference proteome</keyword>
<dbReference type="Proteomes" id="UP000001640">
    <property type="component" value="Chromosome 3"/>
</dbReference>
<dbReference type="FunCoup" id="G0VDB3">
    <property type="interactions" value="472"/>
</dbReference>
<reference key="2">
    <citation type="submission" date="2011-08" db="EMBL/GenBank/DDBJ databases">
        <title>Genome sequence of Naumovozyma castellii.</title>
        <authorList>
            <person name="Gordon J.L."/>
            <person name="Armisen D."/>
            <person name="Proux-Wera E."/>
            <person name="OhEigeartaigh S.S."/>
            <person name="Byrne K.P."/>
            <person name="Wolfe K.H."/>
        </authorList>
    </citation>
    <scope>NUCLEOTIDE SEQUENCE</scope>
    <source>
        <strain>Type strain:CBS 4309</strain>
    </source>
</reference>
<evidence type="ECO:0000256" key="2">
    <source>
        <dbReference type="ARBA" id="ARBA00022705"/>
    </source>
</evidence>
<evidence type="ECO:0000313" key="3">
    <source>
        <dbReference type="EMBL" id="CCC69475.1"/>
    </source>
</evidence>